<sequence>MLVGQRMSDLIGQTDLVKIPSLSKLTGSDIFLKCEFQNPGGSIKDRAAKQLIEDAFERDELRPGMTVVEGTAGNTGIGLALVAKSYGLNMLAVMPNDQSPEKERMIALHGGELMAVDPVPFKNENHFYHTARRIAEERDDYWWANQFENTSNARAHYLHTGPEIWQQMEGRIDTFVSVAGTGGTIGGNSMFFKEQDENVDVWLADPDGSGIFEFLKSGDYVSEGGSMTEGIGIMRLVENFNQAKIDHAVNLPDQDLVTLSRYLREQDGIVLGSSSALNVAAALAAALHKGKGQRIVTFACDLGERSASKLYNEAYLKGRGLNPQPEPIEQLLERYGNLGDKIISTHWRGQAARGK</sequence>
<comment type="caution">
    <text evidence="10">The sequence shown here is derived from an EMBL/GenBank/DDBJ whole genome shotgun (WGS) entry which is preliminary data.</text>
</comment>
<evidence type="ECO:0000256" key="1">
    <source>
        <dbReference type="ARBA" id="ARBA00001933"/>
    </source>
</evidence>
<evidence type="ECO:0000256" key="5">
    <source>
        <dbReference type="ARBA" id="ARBA00022679"/>
    </source>
</evidence>
<dbReference type="EMBL" id="SNXI01000003">
    <property type="protein sequence ID" value="TDP39247.1"/>
    <property type="molecule type" value="Genomic_DNA"/>
</dbReference>
<dbReference type="PROSITE" id="PS00165">
    <property type="entry name" value="DEHYDRATASE_SER_THR"/>
    <property type="match status" value="1"/>
</dbReference>
<dbReference type="NCBIfam" id="NF007989">
    <property type="entry name" value="PRK10717.1"/>
    <property type="match status" value="1"/>
</dbReference>
<keyword evidence="6" id="KW-0663">Pyridoxal phosphate</keyword>
<dbReference type="CDD" id="cd01561">
    <property type="entry name" value="CBS_like"/>
    <property type="match status" value="1"/>
</dbReference>
<keyword evidence="11" id="KW-1185">Reference proteome</keyword>
<dbReference type="Pfam" id="PF00291">
    <property type="entry name" value="PALP"/>
    <property type="match status" value="1"/>
</dbReference>
<dbReference type="GO" id="GO:0006535">
    <property type="term" value="P:cysteine biosynthetic process from serine"/>
    <property type="evidence" value="ECO:0007669"/>
    <property type="project" value="InterPro"/>
</dbReference>
<dbReference type="InterPro" id="IPR001926">
    <property type="entry name" value="TrpB-like_PALP"/>
</dbReference>
<protein>
    <recommendedName>
        <fullName evidence="3">cysteine synthase</fullName>
        <ecNumber evidence="3">2.5.1.47</ecNumber>
    </recommendedName>
</protein>
<evidence type="ECO:0000256" key="3">
    <source>
        <dbReference type="ARBA" id="ARBA00012681"/>
    </source>
</evidence>
<keyword evidence="7" id="KW-0809">Transit peptide</keyword>
<reference evidence="10 11" key="1">
    <citation type="submission" date="2019-03" db="EMBL/GenBank/DDBJ databases">
        <title>Freshwater and sediment microbial communities from various areas in North America, analyzing microbe dynamics in response to fracking.</title>
        <authorList>
            <person name="Lamendella R."/>
        </authorList>
    </citation>
    <scope>NUCLEOTIDE SEQUENCE [LARGE SCALE GENOMIC DNA]</scope>
    <source>
        <strain evidence="10 11">18_TX</strain>
    </source>
</reference>
<dbReference type="FunFam" id="3.40.50.1100:FF:000011">
    <property type="entry name" value="Cysteine synthase (o-acetylserine)"/>
    <property type="match status" value="1"/>
</dbReference>
<dbReference type="InterPro" id="IPR001216">
    <property type="entry name" value="P-phosphate_BS"/>
</dbReference>
<comment type="pathway">
    <text evidence="2">Amino-acid biosynthesis; L-cysteine biosynthesis; L-cysteine from L-serine: step 2/2.</text>
</comment>
<evidence type="ECO:0000256" key="6">
    <source>
        <dbReference type="ARBA" id="ARBA00022898"/>
    </source>
</evidence>
<evidence type="ECO:0000313" key="11">
    <source>
        <dbReference type="Proteomes" id="UP000295531"/>
    </source>
</evidence>
<keyword evidence="5" id="KW-0808">Transferase</keyword>
<evidence type="ECO:0000256" key="4">
    <source>
        <dbReference type="ARBA" id="ARBA00022605"/>
    </source>
</evidence>
<dbReference type="GO" id="GO:0030170">
    <property type="term" value="F:pyridoxal phosphate binding"/>
    <property type="evidence" value="ECO:0007669"/>
    <property type="project" value="InterPro"/>
</dbReference>
<dbReference type="EC" id="2.5.1.47" evidence="3"/>
<dbReference type="SUPFAM" id="SSF53686">
    <property type="entry name" value="Tryptophan synthase beta subunit-like PLP-dependent enzymes"/>
    <property type="match status" value="1"/>
</dbReference>
<dbReference type="OrthoDB" id="9805733at2"/>
<dbReference type="InterPro" id="IPR000634">
    <property type="entry name" value="Ser/Thr_deHydtase_PyrdxlP-BS"/>
</dbReference>
<evidence type="ECO:0000256" key="2">
    <source>
        <dbReference type="ARBA" id="ARBA00004962"/>
    </source>
</evidence>
<proteinExistence type="predicted"/>
<feature type="domain" description="Tryptophan synthase beta chain-like PALP" evidence="9">
    <location>
        <begin position="8"/>
        <end position="301"/>
    </location>
</feature>
<dbReference type="InterPro" id="IPR036052">
    <property type="entry name" value="TrpB-like_PALP_sf"/>
</dbReference>
<evidence type="ECO:0000313" key="10">
    <source>
        <dbReference type="EMBL" id="TDP39247.1"/>
    </source>
</evidence>
<dbReference type="PROSITE" id="PS00901">
    <property type="entry name" value="CYS_SYNTHASE"/>
    <property type="match status" value="1"/>
</dbReference>
<dbReference type="Gene3D" id="3.40.50.1100">
    <property type="match status" value="2"/>
</dbReference>
<evidence type="ECO:0000256" key="7">
    <source>
        <dbReference type="ARBA" id="ARBA00022946"/>
    </source>
</evidence>
<evidence type="ECO:0000256" key="8">
    <source>
        <dbReference type="ARBA" id="ARBA00047931"/>
    </source>
</evidence>
<evidence type="ECO:0000259" key="9">
    <source>
        <dbReference type="Pfam" id="PF00291"/>
    </source>
</evidence>
<gene>
    <name evidence="10" type="ORF">DEU29_103143</name>
</gene>
<dbReference type="AlphaFoldDB" id="A0A4R6PL98"/>
<keyword evidence="4" id="KW-0028">Amino-acid biosynthesis</keyword>
<dbReference type="InterPro" id="IPR050214">
    <property type="entry name" value="Cys_Synth/Cystath_Beta-Synth"/>
</dbReference>
<accession>A0A4R6PL98</accession>
<comment type="cofactor">
    <cofactor evidence="1">
        <name>pyridoxal 5'-phosphate</name>
        <dbReference type="ChEBI" id="CHEBI:597326"/>
    </cofactor>
</comment>
<dbReference type="Proteomes" id="UP000295531">
    <property type="component" value="Unassembled WGS sequence"/>
</dbReference>
<dbReference type="GO" id="GO:0004124">
    <property type="term" value="F:cysteine synthase activity"/>
    <property type="evidence" value="ECO:0007669"/>
    <property type="project" value="UniProtKB-EC"/>
</dbReference>
<name>A0A4R6PL98_9GAMM</name>
<dbReference type="PANTHER" id="PTHR10314">
    <property type="entry name" value="CYSTATHIONINE BETA-SYNTHASE"/>
    <property type="match status" value="1"/>
</dbReference>
<comment type="catalytic activity">
    <reaction evidence="8">
        <text>O-acetyl-L-serine + hydrogen sulfide = L-cysteine + acetate</text>
        <dbReference type="Rhea" id="RHEA:14829"/>
        <dbReference type="ChEBI" id="CHEBI:29919"/>
        <dbReference type="ChEBI" id="CHEBI:30089"/>
        <dbReference type="ChEBI" id="CHEBI:35235"/>
        <dbReference type="ChEBI" id="CHEBI:58340"/>
        <dbReference type="EC" id="2.5.1.47"/>
    </reaction>
</comment>
<organism evidence="10 11">
    <name type="scientific">Idiomarina aquatica</name>
    <dbReference type="NCBI Taxonomy" id="1327752"/>
    <lineage>
        <taxon>Bacteria</taxon>
        <taxon>Pseudomonadati</taxon>
        <taxon>Pseudomonadota</taxon>
        <taxon>Gammaproteobacteria</taxon>
        <taxon>Alteromonadales</taxon>
        <taxon>Idiomarinaceae</taxon>
        <taxon>Idiomarina</taxon>
    </lineage>
</organism>
<dbReference type="RefSeq" id="WP_133538960.1">
    <property type="nucleotide sequence ID" value="NZ_SNXI01000003.1"/>
</dbReference>